<proteinExistence type="predicted"/>
<reference evidence="1" key="1">
    <citation type="submission" date="2020-05" db="EMBL/GenBank/DDBJ databases">
        <authorList>
            <person name="Delgado-Blas J."/>
        </authorList>
    </citation>
    <scope>NUCLEOTIDE SEQUENCE</scope>
    <source>
        <strain evidence="1">BB1454</strain>
    </source>
</reference>
<dbReference type="InterPro" id="IPR021279">
    <property type="entry name" value="DUF2721"/>
</dbReference>
<organism evidence="1 2">
    <name type="scientific">Comamonas aquatica</name>
    <dbReference type="NCBI Taxonomy" id="225991"/>
    <lineage>
        <taxon>Bacteria</taxon>
        <taxon>Pseudomonadati</taxon>
        <taxon>Pseudomonadota</taxon>
        <taxon>Betaproteobacteria</taxon>
        <taxon>Burkholderiales</taxon>
        <taxon>Comamonadaceae</taxon>
        <taxon>Comamonas</taxon>
    </lineage>
</organism>
<dbReference type="AlphaFoldDB" id="A0A1B2D309"/>
<dbReference type="EMBL" id="CAHPSC010000005">
    <property type="protein sequence ID" value="CAB5665865.1"/>
    <property type="molecule type" value="Genomic_DNA"/>
</dbReference>
<evidence type="ECO:0000313" key="1">
    <source>
        <dbReference type="EMBL" id="CAB5665865.1"/>
    </source>
</evidence>
<dbReference type="Pfam" id="PF11026">
    <property type="entry name" value="DUF2721"/>
    <property type="match status" value="1"/>
</dbReference>
<dbReference type="RefSeq" id="WP_042413232.1">
    <property type="nucleotide sequence ID" value="NZ_CAHPRW010000012.1"/>
</dbReference>
<gene>
    <name evidence="1" type="ORF">GHA_00578</name>
</gene>
<protein>
    <submittedName>
        <fullName evidence="1">Protein of uncharacterized function (DUF2721)</fullName>
    </submittedName>
</protein>
<dbReference type="OrthoDB" id="5465259at2"/>
<dbReference type="Proteomes" id="UP000834458">
    <property type="component" value="Unassembled WGS sequence"/>
</dbReference>
<dbReference type="eggNOG" id="ENOG5032YAP">
    <property type="taxonomic scope" value="Bacteria"/>
</dbReference>
<accession>A0A1B2D309</accession>
<evidence type="ECO:0000313" key="2">
    <source>
        <dbReference type="Proteomes" id="UP000834458"/>
    </source>
</evidence>
<sequence>MIDASNVTHSVQLAVAPVFFLTAVAGMIGAVAGRLARIIDRARVMEERVRASNDEEFIDRGLRELNYLRTRGRIANWSIGLLTLCGFLIGLTIVFLFIGQAWAEQGQMVAVFLFLGGVFSFIAALACFMWETVLATDLLNFNVLETGRQMRH</sequence>
<dbReference type="GeneID" id="74937906"/>
<comment type="caution">
    <text evidence="1">The sequence shown here is derived from an EMBL/GenBank/DDBJ whole genome shotgun (WGS) entry which is preliminary data.</text>
</comment>
<name>A0A1B2D309_9BURK</name>